<dbReference type="Proteomes" id="UP001169760">
    <property type="component" value="Unassembled WGS sequence"/>
</dbReference>
<protein>
    <submittedName>
        <fullName evidence="1">PilZ domain-containing protein</fullName>
    </submittedName>
</protein>
<evidence type="ECO:0000313" key="2">
    <source>
        <dbReference type="Proteomes" id="UP001169760"/>
    </source>
</evidence>
<evidence type="ECO:0000313" key="1">
    <source>
        <dbReference type="EMBL" id="MDO6420963.1"/>
    </source>
</evidence>
<accession>A0AAW7WZZ7</accession>
<sequence>MKRVANLFSRFAKRANTTGAAQREFDKLCALRSINGEPWPHSMLYALLDHCSRRTSVRLLVLDRTTLNYNHAQTMLIGFDPDTRELLIDAPTNINLHALVDARDASSEVILQLQVEQGYLNITCSITDLSLQKGRQAYVTLTANQHAVTSNRRFYPRVSFSHPSQPIVKVSPDGKPALQFKLMDISRQGAKLMFQGRDIRKDITGASDKKTSTILHTEFIFNDHFTLPLRCELVQAKYLRTPGCHNQVRVKFYRPDPTAQAQLDELIGLLSMDEQFAA</sequence>
<dbReference type="AlphaFoldDB" id="A0AAW7WZZ7"/>
<dbReference type="RefSeq" id="WP_303490115.1">
    <property type="nucleotide sequence ID" value="NZ_JAUOPB010000001.1"/>
</dbReference>
<gene>
    <name evidence="1" type="ORF">Q4521_00605</name>
</gene>
<dbReference type="EMBL" id="JAUOPB010000001">
    <property type="protein sequence ID" value="MDO6420963.1"/>
    <property type="molecule type" value="Genomic_DNA"/>
</dbReference>
<proteinExistence type="predicted"/>
<organism evidence="1 2">
    <name type="scientific">Saccharophagus degradans</name>
    <dbReference type="NCBI Taxonomy" id="86304"/>
    <lineage>
        <taxon>Bacteria</taxon>
        <taxon>Pseudomonadati</taxon>
        <taxon>Pseudomonadota</taxon>
        <taxon>Gammaproteobacteria</taxon>
        <taxon>Cellvibrionales</taxon>
        <taxon>Cellvibrionaceae</taxon>
        <taxon>Saccharophagus</taxon>
    </lineage>
</organism>
<name>A0AAW7WZZ7_9GAMM</name>
<dbReference type="Gene3D" id="2.40.10.220">
    <property type="entry name" value="predicted glycosyltransferase like domains"/>
    <property type="match status" value="1"/>
</dbReference>
<comment type="caution">
    <text evidence="1">The sequence shown here is derived from an EMBL/GenBank/DDBJ whole genome shotgun (WGS) entry which is preliminary data.</text>
</comment>
<reference evidence="1" key="1">
    <citation type="submission" date="2023-07" db="EMBL/GenBank/DDBJ databases">
        <title>Genome content predicts the carbon catabolic preferences of heterotrophic bacteria.</title>
        <authorList>
            <person name="Gralka M."/>
        </authorList>
    </citation>
    <scope>NUCLEOTIDE SEQUENCE</scope>
    <source>
        <strain evidence="1">I3M17_2</strain>
    </source>
</reference>